<gene>
    <name evidence="1" type="ORF">MAXJ12_31664</name>
</gene>
<evidence type="ECO:0000313" key="2">
    <source>
        <dbReference type="Proteomes" id="UP000003250"/>
    </source>
</evidence>
<keyword evidence="2" id="KW-1185">Reference proteome</keyword>
<dbReference type="Pfam" id="PF13665">
    <property type="entry name" value="Tox-PAAR-like"/>
    <property type="match status" value="1"/>
</dbReference>
<reference evidence="1 2" key="1">
    <citation type="journal article" date="2012" name="J. Bacteriol.">
        <title>Draft Genome Sequence of Mesorhizobium alhagi CCNWXJ12-2T, a Novel Salt-Resistant Species Isolated from the Desert of Northwestern China.</title>
        <authorList>
            <person name="Zhou M."/>
            <person name="Chen W."/>
            <person name="Chen H."/>
            <person name="Wei G."/>
        </authorList>
    </citation>
    <scope>NUCLEOTIDE SEQUENCE [LARGE SCALE GENOMIC DNA]</scope>
    <source>
        <strain evidence="1 2">CCNWXJ12-2</strain>
    </source>
</reference>
<proteinExistence type="predicted"/>
<name>H0I1J5_9HYPH</name>
<dbReference type="Proteomes" id="UP000003250">
    <property type="component" value="Unassembled WGS sequence"/>
</dbReference>
<protein>
    <submittedName>
        <fullName evidence="1">Uncharacterized protein</fullName>
    </submittedName>
</protein>
<dbReference type="PATRIC" id="fig|1107882.3.peg.6129"/>
<dbReference type="OrthoDB" id="8073614at2"/>
<dbReference type="AlphaFoldDB" id="H0I1J5"/>
<sequence>MTKNVFAEKWEIAGKNGMNKSIARFPDVCLSPPSPPAGPIPIPYPDTSFSNNLKEGSETVLIGGKPAALAQKSYYKEPMLGNEAATRAFGSSVVTHQITGKTYFQAWCMSVKFEGKNVCRHFDITTSNHASYVGATPPAPPLESLNAKEAKAAAKAGNCPCCGGPLHEWQKDPSGKAYPVVKEKTFWTNKIKKMRTGNAKQIANKALYEASLKRMLQLKAKHRRLRKAGKPACPNTHDNDNQGCAMYFDIPKGATTSAGDTPAQNAKAAFEATGVKDGCILAWEVGKGSPIRRGPNAIAGKKSYHSLNHLTPHMAGGCNEPSNVCPQDLMDTGECQEIEDAQTILENVNDCIP</sequence>
<accession>H0I1J5</accession>
<evidence type="ECO:0000313" key="1">
    <source>
        <dbReference type="EMBL" id="EHK53152.1"/>
    </source>
</evidence>
<organism evidence="1 2">
    <name type="scientific">Mesorhizobium alhagi CCNWXJ12-2</name>
    <dbReference type="NCBI Taxonomy" id="1107882"/>
    <lineage>
        <taxon>Bacteria</taxon>
        <taxon>Pseudomonadati</taxon>
        <taxon>Pseudomonadota</taxon>
        <taxon>Alphaproteobacteria</taxon>
        <taxon>Hyphomicrobiales</taxon>
        <taxon>Phyllobacteriaceae</taxon>
        <taxon>Allomesorhizobium</taxon>
    </lineage>
</organism>
<dbReference type="EMBL" id="AHAM01000283">
    <property type="protein sequence ID" value="EHK53152.1"/>
    <property type="molecule type" value="Genomic_DNA"/>
</dbReference>